<name>A0ABU6R698_9FABA</name>
<keyword evidence="2" id="KW-1185">Reference proteome</keyword>
<organism evidence="1 2">
    <name type="scientific">Stylosanthes scabra</name>
    <dbReference type="NCBI Taxonomy" id="79078"/>
    <lineage>
        <taxon>Eukaryota</taxon>
        <taxon>Viridiplantae</taxon>
        <taxon>Streptophyta</taxon>
        <taxon>Embryophyta</taxon>
        <taxon>Tracheophyta</taxon>
        <taxon>Spermatophyta</taxon>
        <taxon>Magnoliopsida</taxon>
        <taxon>eudicotyledons</taxon>
        <taxon>Gunneridae</taxon>
        <taxon>Pentapetalae</taxon>
        <taxon>rosids</taxon>
        <taxon>fabids</taxon>
        <taxon>Fabales</taxon>
        <taxon>Fabaceae</taxon>
        <taxon>Papilionoideae</taxon>
        <taxon>50 kb inversion clade</taxon>
        <taxon>dalbergioids sensu lato</taxon>
        <taxon>Dalbergieae</taxon>
        <taxon>Pterocarpus clade</taxon>
        <taxon>Stylosanthes</taxon>
    </lineage>
</organism>
<accession>A0ABU6R698</accession>
<sequence length="82" mass="9061">MGGVGGGAPAIVEEEEELEEVEQRLLRQAEVVSSLWQDWLDGTRALSPCVCCVGMRMKRPSILCVIVTRPLKFGFVWLIPSS</sequence>
<gene>
    <name evidence="1" type="ORF">PIB30_013262</name>
</gene>
<evidence type="ECO:0000313" key="2">
    <source>
        <dbReference type="Proteomes" id="UP001341840"/>
    </source>
</evidence>
<protein>
    <submittedName>
        <fullName evidence="1">Uncharacterized protein</fullName>
    </submittedName>
</protein>
<evidence type="ECO:0000313" key="1">
    <source>
        <dbReference type="EMBL" id="MED6119630.1"/>
    </source>
</evidence>
<comment type="caution">
    <text evidence="1">The sequence shown here is derived from an EMBL/GenBank/DDBJ whole genome shotgun (WGS) entry which is preliminary data.</text>
</comment>
<proteinExistence type="predicted"/>
<dbReference type="Proteomes" id="UP001341840">
    <property type="component" value="Unassembled WGS sequence"/>
</dbReference>
<dbReference type="EMBL" id="JASCZI010030242">
    <property type="protein sequence ID" value="MED6119630.1"/>
    <property type="molecule type" value="Genomic_DNA"/>
</dbReference>
<reference evidence="1 2" key="1">
    <citation type="journal article" date="2023" name="Plants (Basel)">
        <title>Bridging the Gap: Combining Genomics and Transcriptomics Approaches to Understand Stylosanthes scabra, an Orphan Legume from the Brazilian Caatinga.</title>
        <authorList>
            <person name="Ferreira-Neto J.R.C."/>
            <person name="da Silva M.D."/>
            <person name="Binneck E."/>
            <person name="de Melo N.F."/>
            <person name="da Silva R.H."/>
            <person name="de Melo A.L.T.M."/>
            <person name="Pandolfi V."/>
            <person name="Bustamante F.O."/>
            <person name="Brasileiro-Vidal A.C."/>
            <person name="Benko-Iseppon A.M."/>
        </authorList>
    </citation>
    <scope>NUCLEOTIDE SEQUENCE [LARGE SCALE GENOMIC DNA]</scope>
    <source>
        <tissue evidence="1">Leaves</tissue>
    </source>
</reference>